<dbReference type="Proteomes" id="UP000076794">
    <property type="component" value="Chromosome"/>
</dbReference>
<dbReference type="STRING" id="1300344.I598_1880"/>
<evidence type="ECO:0000313" key="3">
    <source>
        <dbReference type="Proteomes" id="UP000076794"/>
    </source>
</evidence>
<organism evidence="2 3">
    <name type="scientific">Isoptericola dokdonensis DS-3</name>
    <dbReference type="NCBI Taxonomy" id="1300344"/>
    <lineage>
        <taxon>Bacteria</taxon>
        <taxon>Bacillati</taxon>
        <taxon>Actinomycetota</taxon>
        <taxon>Actinomycetes</taxon>
        <taxon>Micrococcales</taxon>
        <taxon>Promicromonosporaceae</taxon>
        <taxon>Isoptericola</taxon>
    </lineage>
</organism>
<dbReference type="AlphaFoldDB" id="A0A161I7A2"/>
<evidence type="ECO:0000256" key="1">
    <source>
        <dbReference type="SAM" id="MobiDB-lite"/>
    </source>
</evidence>
<dbReference type="PATRIC" id="fig|1300344.3.peg.1889"/>
<reference evidence="2 3" key="1">
    <citation type="submission" date="2016-01" db="EMBL/GenBank/DDBJ databases">
        <title>Complete genome sequence of a soil Actinobacterium, Isoptericola dokdonensis DS-3.</title>
        <authorList>
            <person name="Kwon S.-K."/>
            <person name="Kim J.F."/>
        </authorList>
    </citation>
    <scope>NUCLEOTIDE SEQUENCE [LARGE SCALE GENOMIC DNA]</scope>
    <source>
        <strain evidence="2 3">DS-3</strain>
    </source>
</reference>
<protein>
    <submittedName>
        <fullName evidence="2">Uncharacterized protein</fullName>
    </submittedName>
</protein>
<accession>A0A161I7A2</accession>
<feature type="region of interest" description="Disordered" evidence="1">
    <location>
        <begin position="44"/>
        <end position="92"/>
    </location>
</feature>
<name>A0A161I7A2_9MICO</name>
<dbReference type="RefSeq" id="WP_068202728.1">
    <property type="nucleotide sequence ID" value="NZ_CP014209.1"/>
</dbReference>
<sequence>MVEHLPPGNAWARHAHGPWDDRNRLLHDIDAQLRDLKALTYNIHRREGQPALQPEPLPRPKGRDEREAEARDQEQHAAERSELLRTLARTTT</sequence>
<dbReference type="KEGG" id="ido:I598_1880"/>
<feature type="compositionally biased region" description="Basic and acidic residues" evidence="1">
    <location>
        <begin position="61"/>
        <end position="83"/>
    </location>
</feature>
<dbReference type="EMBL" id="CP014209">
    <property type="protein sequence ID" value="ANC31428.1"/>
    <property type="molecule type" value="Genomic_DNA"/>
</dbReference>
<evidence type="ECO:0000313" key="2">
    <source>
        <dbReference type="EMBL" id="ANC31428.1"/>
    </source>
</evidence>
<keyword evidence="3" id="KW-1185">Reference proteome</keyword>
<proteinExistence type="predicted"/>
<gene>
    <name evidence="2" type="ORF">I598_1880</name>
</gene>